<dbReference type="PROSITE" id="PS50297">
    <property type="entry name" value="ANK_REP_REGION"/>
    <property type="match status" value="2"/>
</dbReference>
<dbReference type="PANTHER" id="PTHR24173">
    <property type="entry name" value="ANKYRIN REPEAT CONTAINING"/>
    <property type="match status" value="1"/>
</dbReference>
<gene>
    <name evidence="4" type="ORF">QBC38DRAFT_488831</name>
</gene>
<dbReference type="AlphaFoldDB" id="A0AAN6YPG9"/>
<feature type="repeat" description="ANK" evidence="3">
    <location>
        <begin position="160"/>
        <end position="192"/>
    </location>
</feature>
<dbReference type="Proteomes" id="UP001301958">
    <property type="component" value="Unassembled WGS sequence"/>
</dbReference>
<protein>
    <submittedName>
        <fullName evidence="4">Ankyrin repeat-containing domain protein</fullName>
    </submittedName>
</protein>
<accession>A0AAN6YPG9</accession>
<organism evidence="4 5">
    <name type="scientific">Podospora fimiseda</name>
    <dbReference type="NCBI Taxonomy" id="252190"/>
    <lineage>
        <taxon>Eukaryota</taxon>
        <taxon>Fungi</taxon>
        <taxon>Dikarya</taxon>
        <taxon>Ascomycota</taxon>
        <taxon>Pezizomycotina</taxon>
        <taxon>Sordariomycetes</taxon>
        <taxon>Sordariomycetidae</taxon>
        <taxon>Sordariales</taxon>
        <taxon>Podosporaceae</taxon>
        <taxon>Podospora</taxon>
    </lineage>
</organism>
<reference evidence="4" key="1">
    <citation type="journal article" date="2023" name="Mol. Phylogenet. Evol.">
        <title>Genome-scale phylogeny and comparative genomics of the fungal order Sordariales.</title>
        <authorList>
            <person name="Hensen N."/>
            <person name="Bonometti L."/>
            <person name="Westerberg I."/>
            <person name="Brannstrom I.O."/>
            <person name="Guillou S."/>
            <person name="Cros-Aarteil S."/>
            <person name="Calhoun S."/>
            <person name="Haridas S."/>
            <person name="Kuo A."/>
            <person name="Mondo S."/>
            <person name="Pangilinan J."/>
            <person name="Riley R."/>
            <person name="LaButti K."/>
            <person name="Andreopoulos B."/>
            <person name="Lipzen A."/>
            <person name="Chen C."/>
            <person name="Yan M."/>
            <person name="Daum C."/>
            <person name="Ng V."/>
            <person name="Clum A."/>
            <person name="Steindorff A."/>
            <person name="Ohm R.A."/>
            <person name="Martin F."/>
            <person name="Silar P."/>
            <person name="Natvig D.O."/>
            <person name="Lalanne C."/>
            <person name="Gautier V."/>
            <person name="Ament-Velasquez S.L."/>
            <person name="Kruys A."/>
            <person name="Hutchinson M.I."/>
            <person name="Powell A.J."/>
            <person name="Barry K."/>
            <person name="Miller A.N."/>
            <person name="Grigoriev I.V."/>
            <person name="Debuchy R."/>
            <person name="Gladieux P."/>
            <person name="Hiltunen Thoren M."/>
            <person name="Johannesson H."/>
        </authorList>
    </citation>
    <scope>NUCLEOTIDE SEQUENCE</scope>
    <source>
        <strain evidence="4">CBS 990.96</strain>
    </source>
</reference>
<dbReference type="SMART" id="SM00248">
    <property type="entry name" value="ANK"/>
    <property type="match status" value="11"/>
</dbReference>
<dbReference type="InterPro" id="IPR036770">
    <property type="entry name" value="Ankyrin_rpt-contain_sf"/>
</dbReference>
<evidence type="ECO:0000256" key="1">
    <source>
        <dbReference type="ARBA" id="ARBA00022737"/>
    </source>
</evidence>
<evidence type="ECO:0000256" key="3">
    <source>
        <dbReference type="PROSITE-ProRule" id="PRU00023"/>
    </source>
</evidence>
<dbReference type="Pfam" id="PF00023">
    <property type="entry name" value="Ank"/>
    <property type="match status" value="2"/>
</dbReference>
<sequence>MISVTRKTVKFNQISPIIISSPAPETMACFAKLPTELLLMIADLLDPPPLPVPFVTNTPSSPADLASLSRVNRRLHSLFTNDLYNRHGLLAVPWACQKPSLATLKALLRESESREWALACLTGPIPLDLVLQNNTLVKLDDIDHHDWRQSDDADALSVQWSATPLHLACGGGHDDIVEFLLDYGASMEAASDWYCECLRPFDYPWTSSGLPTEIPRWRPLHHALCGNHTSTALLLLKKGAAIIVNQGAESPSVGQVTALHMAAAYGLDAVARYLITLWGQDPARYIFLSPDQRGEDRDSHSPMHYLALNHDYDSVGTLCRILQAHGIEVNPFEERWSCTPLVLACRLGNFPAASALIKAGANPHFTDPEGDNCMKLALMADYWALDNRRQSRPAWELSRLQLIKDLVGCNALSRFPLSEAAHCGHFDELKFLLNSGFSHVNQVDDDNMTPLAHAAQQGNVEMVEFLLAAGASVTHFHGSITAVSICADNEPVRGKHAAILEMLLKHGANIGFCSHRDNPIERKEDYSGSVLDDAMWRIEVHPRFGDGRQSPESTFGFILQHSNPFNFPKACWEQAVSVLFDSDDMKVSRASGIILHQLLQFGARSGYVFDDEMLCTLLGLLIERGHLRDLNSFFSMGSLNGVRGETGLITRQATLVLAMANFHLNVFKWKEALGVIRYLLEQLPTSAGKVGYLGNATLLHLGCCTGDAKIVQTILDYGIYSPHAVWCSMTPLMVATGQKKGSIHVIRLLLSRGADPYFKPGTIGGETNGLELPDFLNPRNEHILSSRIRAMLNLLLERHQEWVSHRLQAPVNRYDEGKLRPARRLSAFELAIIDGRSDFIEEFLKYKPFTELPVTNMNPDSPESYLGLALVSHKFQCFQVLVKAGANINADRECPLLPYQLDLLLLTQCMWRSTDPIDLDWLGRQVAILVMLLKAGADYNMKSHTFAESFKDVLQKLASPNDEITANNRILPLHNVVGAALCDAFTLQRPDPRNRVVTLKINLEGTEEWLDPSWSRNSEDWFNWPASWRDWKAKWSRFQSGRADI</sequence>
<name>A0AAN6YPG9_9PEZI</name>
<dbReference type="PANTHER" id="PTHR24173:SF74">
    <property type="entry name" value="ANKYRIN REPEAT DOMAIN-CONTAINING PROTEIN 16"/>
    <property type="match status" value="1"/>
</dbReference>
<dbReference type="PROSITE" id="PS50088">
    <property type="entry name" value="ANK_REPEAT"/>
    <property type="match status" value="2"/>
</dbReference>
<proteinExistence type="predicted"/>
<evidence type="ECO:0000313" key="5">
    <source>
        <dbReference type="Proteomes" id="UP001301958"/>
    </source>
</evidence>
<dbReference type="EMBL" id="MU865449">
    <property type="protein sequence ID" value="KAK4222899.1"/>
    <property type="molecule type" value="Genomic_DNA"/>
</dbReference>
<feature type="repeat" description="ANK" evidence="3">
    <location>
        <begin position="446"/>
        <end position="478"/>
    </location>
</feature>
<reference evidence="4" key="2">
    <citation type="submission" date="2023-05" db="EMBL/GenBank/DDBJ databases">
        <authorList>
            <consortium name="Lawrence Berkeley National Laboratory"/>
            <person name="Steindorff A."/>
            <person name="Hensen N."/>
            <person name="Bonometti L."/>
            <person name="Westerberg I."/>
            <person name="Brannstrom I.O."/>
            <person name="Guillou S."/>
            <person name="Cros-Aarteil S."/>
            <person name="Calhoun S."/>
            <person name="Haridas S."/>
            <person name="Kuo A."/>
            <person name="Mondo S."/>
            <person name="Pangilinan J."/>
            <person name="Riley R."/>
            <person name="Labutti K."/>
            <person name="Andreopoulos B."/>
            <person name="Lipzen A."/>
            <person name="Chen C."/>
            <person name="Yanf M."/>
            <person name="Daum C."/>
            <person name="Ng V."/>
            <person name="Clum A."/>
            <person name="Ohm R."/>
            <person name="Martin F."/>
            <person name="Silar P."/>
            <person name="Natvig D."/>
            <person name="Lalanne C."/>
            <person name="Gautier V."/>
            <person name="Ament-Velasquez S.L."/>
            <person name="Kruys A."/>
            <person name="Hutchinson M.I."/>
            <person name="Powell A.J."/>
            <person name="Barry K."/>
            <person name="Miller A.N."/>
            <person name="Grigoriev I.V."/>
            <person name="Debuchy R."/>
            <person name="Gladieux P."/>
            <person name="Thoren M.H."/>
            <person name="Johannesson H."/>
        </authorList>
    </citation>
    <scope>NUCLEOTIDE SEQUENCE</scope>
    <source>
        <strain evidence="4">CBS 990.96</strain>
    </source>
</reference>
<evidence type="ECO:0000313" key="4">
    <source>
        <dbReference type="EMBL" id="KAK4222899.1"/>
    </source>
</evidence>
<keyword evidence="1" id="KW-0677">Repeat</keyword>
<dbReference type="Gene3D" id="1.25.40.20">
    <property type="entry name" value="Ankyrin repeat-containing domain"/>
    <property type="match status" value="4"/>
</dbReference>
<dbReference type="SUPFAM" id="SSF48403">
    <property type="entry name" value="Ankyrin repeat"/>
    <property type="match status" value="3"/>
</dbReference>
<keyword evidence="5" id="KW-1185">Reference proteome</keyword>
<comment type="caution">
    <text evidence="4">The sequence shown here is derived from an EMBL/GenBank/DDBJ whole genome shotgun (WGS) entry which is preliminary data.</text>
</comment>
<evidence type="ECO:0000256" key="2">
    <source>
        <dbReference type="ARBA" id="ARBA00023043"/>
    </source>
</evidence>
<dbReference type="Pfam" id="PF12796">
    <property type="entry name" value="Ank_2"/>
    <property type="match status" value="2"/>
</dbReference>
<dbReference type="InterPro" id="IPR002110">
    <property type="entry name" value="Ankyrin_rpt"/>
</dbReference>
<keyword evidence="2 3" id="KW-0040">ANK repeat</keyword>